<keyword evidence="2" id="KW-1185">Reference proteome</keyword>
<protein>
    <submittedName>
        <fullName evidence="1">Uncharacterized protein</fullName>
    </submittedName>
</protein>
<organism evidence="1 2">
    <name type="scientific">Coniosporium uncinatum</name>
    <dbReference type="NCBI Taxonomy" id="93489"/>
    <lineage>
        <taxon>Eukaryota</taxon>
        <taxon>Fungi</taxon>
        <taxon>Dikarya</taxon>
        <taxon>Ascomycota</taxon>
        <taxon>Pezizomycotina</taxon>
        <taxon>Dothideomycetes</taxon>
        <taxon>Dothideomycetes incertae sedis</taxon>
        <taxon>Coniosporium</taxon>
    </lineage>
</organism>
<sequence length="133" mass="14213">RPPNQPDEISRNRLYMANHNLNIQVTFAGVTLLTPAYGQLELINAANDSTGALQAMNQDCTAMWNRPPNFLLVDYYNFGNFNGSVFQVAANANGVSYNRESCCGLMSTGGAGSLSARGFMAVAGAAVAAWMVL</sequence>
<reference evidence="1" key="1">
    <citation type="submission" date="2024-09" db="EMBL/GenBank/DDBJ databases">
        <title>Black Yeasts Isolated from many extreme environments.</title>
        <authorList>
            <person name="Coleine C."/>
            <person name="Stajich J.E."/>
            <person name="Selbmann L."/>
        </authorList>
    </citation>
    <scope>NUCLEOTIDE SEQUENCE</scope>
    <source>
        <strain evidence="1">CCFEE 5737</strain>
    </source>
</reference>
<feature type="non-terminal residue" evidence="1">
    <location>
        <position position="1"/>
    </location>
</feature>
<name>A0ACC3D9D8_9PEZI</name>
<evidence type="ECO:0000313" key="2">
    <source>
        <dbReference type="Proteomes" id="UP001186974"/>
    </source>
</evidence>
<proteinExistence type="predicted"/>
<accession>A0ACC3D9D8</accession>
<evidence type="ECO:0000313" key="1">
    <source>
        <dbReference type="EMBL" id="KAK3063847.1"/>
    </source>
</evidence>
<gene>
    <name evidence="1" type="ORF">LTS18_012265</name>
</gene>
<dbReference type="EMBL" id="JAWDJW010006698">
    <property type="protein sequence ID" value="KAK3063847.1"/>
    <property type="molecule type" value="Genomic_DNA"/>
</dbReference>
<dbReference type="Proteomes" id="UP001186974">
    <property type="component" value="Unassembled WGS sequence"/>
</dbReference>
<comment type="caution">
    <text evidence="1">The sequence shown here is derived from an EMBL/GenBank/DDBJ whole genome shotgun (WGS) entry which is preliminary data.</text>
</comment>